<evidence type="ECO:0000256" key="1">
    <source>
        <dbReference type="SAM" id="Coils"/>
    </source>
</evidence>
<dbReference type="AlphaFoldDB" id="A0A2C1LQH8"/>
<evidence type="ECO:0000313" key="3">
    <source>
        <dbReference type="Proteomes" id="UP000225766"/>
    </source>
</evidence>
<protein>
    <submittedName>
        <fullName evidence="2">Uncharacterized protein</fullName>
    </submittedName>
</protein>
<comment type="caution">
    <text evidence="2">The sequence shown here is derived from an EMBL/GenBank/DDBJ whole genome shotgun (WGS) entry which is preliminary data.</text>
</comment>
<feature type="coiled-coil region" evidence="1">
    <location>
        <begin position="69"/>
        <end position="96"/>
    </location>
</feature>
<dbReference type="Proteomes" id="UP000225766">
    <property type="component" value="Unassembled WGS sequence"/>
</dbReference>
<dbReference type="RefSeq" id="WP_098882856.1">
    <property type="nucleotide sequence ID" value="NZ_NUMG01000023.1"/>
</dbReference>
<reference evidence="2 3" key="1">
    <citation type="submission" date="2017-09" db="EMBL/GenBank/DDBJ databases">
        <title>Large-scale bioinformatics analysis of Bacillus genomes uncovers conserved roles of natural products in bacterial physiology.</title>
        <authorList>
            <consortium name="Agbiome Team Llc"/>
            <person name="Bleich R.M."/>
            <person name="Grubbs K.J."/>
            <person name="Santa Maria K.C."/>
            <person name="Allen S.E."/>
            <person name="Farag S."/>
            <person name="Shank E.A."/>
            <person name="Bowers A."/>
        </authorList>
    </citation>
    <scope>NUCLEOTIDE SEQUENCE [LARGE SCALE GENOMIC DNA]</scope>
    <source>
        <strain evidence="2 3">AFS040105</strain>
    </source>
</reference>
<accession>A0A2C1LQH8</accession>
<name>A0A2C1LQH8_BACCE</name>
<proteinExistence type="predicted"/>
<sequence>MKFKNMFPCLFKKKNPIVKDTISDVTTAGIPGTLISVLFNLPPHLSTIVTMALPALACYYNYDSRVKNAKVEEKEKEKLIKLIESLEAAMEERNIQELQHFVNLDFPTEVYCVVEEIIKESINAKGKWFRKFSSKIIITIGHDDNPDNLLGKQRCLEILKEVNEVDLQLLFLYELYRQYNTKKIAEREEEIKRLVQEIEDEILQNKEIYAFTLYSSAQKLHRLGLTMTECQLYPNDDGNNNKSEMIENFITLNSREVTPHYIDFLKYSNVFI</sequence>
<organism evidence="2 3">
    <name type="scientific">Bacillus cereus</name>
    <dbReference type="NCBI Taxonomy" id="1396"/>
    <lineage>
        <taxon>Bacteria</taxon>
        <taxon>Bacillati</taxon>
        <taxon>Bacillota</taxon>
        <taxon>Bacilli</taxon>
        <taxon>Bacillales</taxon>
        <taxon>Bacillaceae</taxon>
        <taxon>Bacillus</taxon>
        <taxon>Bacillus cereus group</taxon>
    </lineage>
</organism>
<dbReference type="EMBL" id="NUMG01000023">
    <property type="protein sequence ID" value="PGU00139.1"/>
    <property type="molecule type" value="Genomic_DNA"/>
</dbReference>
<gene>
    <name evidence="2" type="ORF">COD19_17515</name>
</gene>
<evidence type="ECO:0000313" key="2">
    <source>
        <dbReference type="EMBL" id="PGU00139.1"/>
    </source>
</evidence>
<keyword evidence="1" id="KW-0175">Coiled coil</keyword>